<evidence type="ECO:0000256" key="1">
    <source>
        <dbReference type="ARBA" id="ARBA00022801"/>
    </source>
</evidence>
<dbReference type="Pfam" id="PF12684">
    <property type="entry name" value="DUF3799"/>
    <property type="match status" value="1"/>
</dbReference>
<keyword evidence="1" id="KW-0378">Hydrolase</keyword>
<dbReference type="RefSeq" id="WP_173715352.1">
    <property type="nucleotide sequence ID" value="NZ_JABTDW010000001.1"/>
</dbReference>
<dbReference type="InterPro" id="IPR011604">
    <property type="entry name" value="PDDEXK-like_dom_sf"/>
</dbReference>
<evidence type="ECO:0000313" key="4">
    <source>
        <dbReference type="Proteomes" id="UP000822184"/>
    </source>
</evidence>
<dbReference type="Proteomes" id="UP000822184">
    <property type="component" value="Unassembled WGS sequence"/>
</dbReference>
<reference evidence="3" key="1">
    <citation type="submission" date="2020-06" db="EMBL/GenBank/DDBJ databases">
        <title>Genomic insights into acetone-butanol-ethanol (ABE) fermentation by sequencing solventogenic clostridia strains.</title>
        <authorList>
            <person name="Brown S."/>
        </authorList>
    </citation>
    <scope>NUCLEOTIDE SEQUENCE</scope>
    <source>
        <strain evidence="3">DJ123</strain>
    </source>
</reference>
<organism evidence="3 4">
    <name type="scientific">Clostridium beijerinckii</name>
    <name type="common">Clostridium MP</name>
    <dbReference type="NCBI Taxonomy" id="1520"/>
    <lineage>
        <taxon>Bacteria</taxon>
        <taxon>Bacillati</taxon>
        <taxon>Bacillota</taxon>
        <taxon>Clostridia</taxon>
        <taxon>Eubacteriales</taxon>
        <taxon>Clostridiaceae</taxon>
        <taxon>Clostridium</taxon>
    </lineage>
</organism>
<dbReference type="Gene3D" id="3.90.320.10">
    <property type="match status" value="1"/>
</dbReference>
<dbReference type="AlphaFoldDB" id="A0AAE5H7K6"/>
<dbReference type="InterPro" id="IPR024432">
    <property type="entry name" value="Put_RecE_PDDEXK-like_dom"/>
</dbReference>
<accession>A0AAE5H7K6</accession>
<gene>
    <name evidence="3" type="ORF">BCD95_004122</name>
</gene>
<comment type="caution">
    <text evidence="3">The sequence shown here is derived from an EMBL/GenBank/DDBJ whole genome shotgun (WGS) entry which is preliminary data.</text>
</comment>
<feature type="domain" description="Putative exodeoxyribonuclease 8 PDDEXK-like" evidence="2">
    <location>
        <begin position="19"/>
        <end position="242"/>
    </location>
</feature>
<protein>
    <recommendedName>
        <fullName evidence="2">Putative exodeoxyribonuclease 8 PDDEXK-like domain-containing protein</fullName>
    </recommendedName>
</protein>
<evidence type="ECO:0000313" key="3">
    <source>
        <dbReference type="EMBL" id="NSB15863.1"/>
    </source>
</evidence>
<evidence type="ECO:0000259" key="2">
    <source>
        <dbReference type="Pfam" id="PF12684"/>
    </source>
</evidence>
<name>A0AAE5H7K6_CLOBE</name>
<dbReference type="GO" id="GO:0016787">
    <property type="term" value="F:hydrolase activity"/>
    <property type="evidence" value="ECO:0007669"/>
    <property type="project" value="UniProtKB-KW"/>
</dbReference>
<sequence length="255" mass="29264">MVITKENYYSIEADLSTMSVSQYKLFKQCELMAMAKLKGEYKQSESDAFLLGKYIHSWSEGTLDDFKKENPSLYSTQGKTKGELKSTFKVAETMVKSLADDSNCMKFLQGKKEVIIQGELFGIKWRGMVDVLNLEKGFFTDLKTTQGIHKKYSGLTFIEHYGYVEQMAIYRELIKQQFGKDLIPYIVAIEKNDNPLKAIIKVDERYTTPKLEEIEYNIGRIIKVKSGEEKPIACGLCDYCRANNKVTQILTIEEL</sequence>
<proteinExistence type="predicted"/>
<dbReference type="EMBL" id="JABTDW010000001">
    <property type="protein sequence ID" value="NSB15863.1"/>
    <property type="molecule type" value="Genomic_DNA"/>
</dbReference>